<sequence length="285" mass="33615">MAFRLTLPALGSRAKGYENRVMVYAHRRHRARYQAPKLPHTRSPLANKRPEEYGNTWDPRTGMDWYCRMRHRGAYRHWPWARWNDDPVRHHNEAPPSRTFSHISNGSNDSVPLWNYYAEVGQEYNTPSHFPLHYMTPFIHQYTGKVWSKNDIERHLRLIENRTGLLSIQDVHDNLPRLQEWGEVEMGAVPHGLIQHVEMLAHEIVLQNQKKTFRKKLHENGVLRTSTMERYYALPHLRSGPPMPRILAQPSGVFPWGKYTYMLGGTKIHPLHWPDGFFKDNMYPA</sequence>
<dbReference type="Proteomes" id="UP000031737">
    <property type="component" value="Unassembled WGS sequence"/>
</dbReference>
<dbReference type="OrthoDB" id="275398at2759"/>
<evidence type="ECO:0000313" key="2">
    <source>
        <dbReference type="Proteomes" id="UP000031737"/>
    </source>
</evidence>
<dbReference type="VEuPathDB" id="TriTrypDB:TRSC58_03960"/>
<evidence type="ECO:0000313" key="1">
    <source>
        <dbReference type="EMBL" id="ESL08338.1"/>
    </source>
</evidence>
<dbReference type="AlphaFoldDB" id="A0A061IYV6"/>
<name>A0A061IYV6_TRYRA</name>
<gene>
    <name evidence="1" type="ORF">TRSC58_03960</name>
</gene>
<protein>
    <submittedName>
        <fullName evidence="1">Uncharacterized protein</fullName>
    </submittedName>
</protein>
<proteinExistence type="predicted"/>
<organism evidence="1 2">
    <name type="scientific">Trypanosoma rangeli SC58</name>
    <dbReference type="NCBI Taxonomy" id="429131"/>
    <lineage>
        <taxon>Eukaryota</taxon>
        <taxon>Discoba</taxon>
        <taxon>Euglenozoa</taxon>
        <taxon>Kinetoplastea</taxon>
        <taxon>Metakinetoplastina</taxon>
        <taxon>Trypanosomatida</taxon>
        <taxon>Trypanosomatidae</taxon>
        <taxon>Trypanosoma</taxon>
        <taxon>Herpetosoma</taxon>
    </lineage>
</organism>
<accession>A0A061IYV6</accession>
<reference evidence="1 2" key="1">
    <citation type="submission" date="2013-07" db="EMBL/GenBank/DDBJ databases">
        <authorList>
            <person name="Stoco P.H."/>
            <person name="Wagner G."/>
            <person name="Gerber A."/>
            <person name="Zaha A."/>
            <person name="Thompson C."/>
            <person name="Bartholomeu D.C."/>
            <person name="Luckemeyer D.D."/>
            <person name="Bahia D."/>
            <person name="Loreto E."/>
            <person name="Prestes E.B."/>
            <person name="Lima F.M."/>
            <person name="Rodrigues-Luiz G."/>
            <person name="Vallejo G.A."/>
            <person name="Filho J.F."/>
            <person name="Monteiro K.M."/>
            <person name="Tyler K.M."/>
            <person name="de Almeida L.G."/>
            <person name="Ortiz M.F."/>
            <person name="Siervo M.A."/>
            <person name="de Moraes M.H."/>
            <person name="Cunha O.L."/>
            <person name="Mendonca-Neto R."/>
            <person name="Silva R."/>
            <person name="Teixeira S.M."/>
            <person name="Murta S.M."/>
            <person name="Sincero T.C."/>
            <person name="Mendes T.A."/>
            <person name="Urmenyi T.P."/>
            <person name="Silva V.G."/>
            <person name="da Rocha W.D."/>
            <person name="Andersson B."/>
            <person name="Romanha A.J."/>
            <person name="Steindel M."/>
            <person name="de Vasconcelos A.T."/>
            <person name="Grisard E.C."/>
        </authorList>
    </citation>
    <scope>NUCLEOTIDE SEQUENCE [LARGE SCALE GENOMIC DNA]</scope>
    <source>
        <strain evidence="1 2">SC58</strain>
    </source>
</reference>
<keyword evidence="2" id="KW-1185">Reference proteome</keyword>
<comment type="caution">
    <text evidence="1">The sequence shown here is derived from an EMBL/GenBank/DDBJ whole genome shotgun (WGS) entry which is preliminary data.</text>
</comment>
<dbReference type="EMBL" id="AUPL01003960">
    <property type="protein sequence ID" value="ESL08338.1"/>
    <property type="molecule type" value="Genomic_DNA"/>
</dbReference>